<feature type="transmembrane region" description="Helical" evidence="1">
    <location>
        <begin position="171"/>
        <end position="191"/>
    </location>
</feature>
<dbReference type="PANTHER" id="PTHR23017">
    <property type="entry name" value="SERPENTINE RECEPTOR, CLASS X"/>
    <property type="match status" value="1"/>
</dbReference>
<evidence type="ECO:0000259" key="2">
    <source>
        <dbReference type="Pfam" id="PF10328"/>
    </source>
</evidence>
<accession>A0AAF3ESQ1</accession>
<organism evidence="3 4">
    <name type="scientific">Mesorhabditis belari</name>
    <dbReference type="NCBI Taxonomy" id="2138241"/>
    <lineage>
        <taxon>Eukaryota</taxon>
        <taxon>Metazoa</taxon>
        <taxon>Ecdysozoa</taxon>
        <taxon>Nematoda</taxon>
        <taxon>Chromadorea</taxon>
        <taxon>Rhabditida</taxon>
        <taxon>Rhabditina</taxon>
        <taxon>Rhabditomorpha</taxon>
        <taxon>Rhabditoidea</taxon>
        <taxon>Rhabditidae</taxon>
        <taxon>Mesorhabditinae</taxon>
        <taxon>Mesorhabditis</taxon>
    </lineage>
</organism>
<keyword evidence="1" id="KW-0812">Transmembrane</keyword>
<feature type="transmembrane region" description="Helical" evidence="1">
    <location>
        <begin position="70"/>
        <end position="89"/>
    </location>
</feature>
<dbReference type="Proteomes" id="UP000887575">
    <property type="component" value="Unassembled WGS sequence"/>
</dbReference>
<dbReference type="AlphaFoldDB" id="A0AAF3ESQ1"/>
<feature type="domain" description="7TM GPCR serpentine receptor class x (Srx)" evidence="2">
    <location>
        <begin position="26"/>
        <end position="220"/>
    </location>
</feature>
<feature type="transmembrane region" description="Helical" evidence="1">
    <location>
        <begin position="121"/>
        <end position="141"/>
    </location>
</feature>
<evidence type="ECO:0000256" key="1">
    <source>
        <dbReference type="SAM" id="Phobius"/>
    </source>
</evidence>
<keyword evidence="3" id="KW-1185">Reference proteome</keyword>
<evidence type="ECO:0000313" key="4">
    <source>
        <dbReference type="WBParaSite" id="MBELARI_LOCUS17164"/>
    </source>
</evidence>
<keyword evidence="1" id="KW-1133">Transmembrane helix</keyword>
<proteinExistence type="predicted"/>
<name>A0AAF3ESQ1_9BILA</name>
<evidence type="ECO:0000313" key="3">
    <source>
        <dbReference type="Proteomes" id="UP000887575"/>
    </source>
</evidence>
<sequence length="239" mass="27524">MCASFDDCHRSRSPLLPTSLNVPIIDNIFGFAAFISDSFVYISKILLAVNRFFAIAFGGNFFIYIEKAYLVQYLILFGYPMLVSWPMFFSGYRVTWANWNNYYSMENGLFSELYLQATQVYAGYVVIGVCTVLDSLTYSLIRQRRRKYHTTRMSVEQLRLRKDHILITQMLCNNLTVILEIGAVTVILALAQPSNMLLFMCWTVSWMIASGVEGLLFVIFFREHHPCRTKSPVLFLSTA</sequence>
<dbReference type="InterPro" id="IPR019430">
    <property type="entry name" value="7TM_GPCR_serpentine_rcpt_Srx"/>
</dbReference>
<feature type="transmembrane region" description="Helical" evidence="1">
    <location>
        <begin position="39"/>
        <end position="63"/>
    </location>
</feature>
<protein>
    <recommendedName>
        <fullName evidence="2">7TM GPCR serpentine receptor class x (Srx) domain-containing protein</fullName>
    </recommendedName>
</protein>
<dbReference type="Pfam" id="PF10328">
    <property type="entry name" value="7TM_GPCR_Srx"/>
    <property type="match status" value="1"/>
</dbReference>
<feature type="transmembrane region" description="Helical" evidence="1">
    <location>
        <begin position="197"/>
        <end position="221"/>
    </location>
</feature>
<keyword evidence="1" id="KW-0472">Membrane</keyword>
<dbReference type="PANTHER" id="PTHR23017:SF3">
    <property type="entry name" value="G-PROTEIN COUPLED RECEPTORS FAMILY 1 PROFILE DOMAIN-CONTAINING PROTEIN"/>
    <property type="match status" value="1"/>
</dbReference>
<dbReference type="WBParaSite" id="MBELARI_LOCUS17164">
    <property type="protein sequence ID" value="MBELARI_LOCUS17164"/>
    <property type="gene ID" value="MBELARI_LOCUS17164"/>
</dbReference>
<reference evidence="4" key="1">
    <citation type="submission" date="2024-02" db="UniProtKB">
        <authorList>
            <consortium name="WormBaseParasite"/>
        </authorList>
    </citation>
    <scope>IDENTIFICATION</scope>
</reference>